<protein>
    <submittedName>
        <fullName evidence="1">ENTH/VHS family protein</fullName>
    </submittedName>
</protein>
<name>A0A2U1K8R6_ARTAN</name>
<accession>A0A2U1K8R6</accession>
<dbReference type="STRING" id="35608.A0A2U1K8R6"/>
<evidence type="ECO:0000313" key="2">
    <source>
        <dbReference type="Proteomes" id="UP000245207"/>
    </source>
</evidence>
<organism evidence="1 2">
    <name type="scientific">Artemisia annua</name>
    <name type="common">Sweet wormwood</name>
    <dbReference type="NCBI Taxonomy" id="35608"/>
    <lineage>
        <taxon>Eukaryota</taxon>
        <taxon>Viridiplantae</taxon>
        <taxon>Streptophyta</taxon>
        <taxon>Embryophyta</taxon>
        <taxon>Tracheophyta</taxon>
        <taxon>Spermatophyta</taxon>
        <taxon>Magnoliopsida</taxon>
        <taxon>eudicotyledons</taxon>
        <taxon>Gunneridae</taxon>
        <taxon>Pentapetalae</taxon>
        <taxon>asterids</taxon>
        <taxon>campanulids</taxon>
        <taxon>Asterales</taxon>
        <taxon>Asteraceae</taxon>
        <taxon>Asteroideae</taxon>
        <taxon>Anthemideae</taxon>
        <taxon>Artemisiinae</taxon>
        <taxon>Artemisia</taxon>
    </lineage>
</organism>
<proteinExistence type="predicted"/>
<dbReference type="Proteomes" id="UP000245207">
    <property type="component" value="Unassembled WGS sequence"/>
</dbReference>
<keyword evidence="2" id="KW-1185">Reference proteome</keyword>
<comment type="caution">
    <text evidence="1">The sequence shown here is derived from an EMBL/GenBank/DDBJ whole genome shotgun (WGS) entry which is preliminary data.</text>
</comment>
<reference evidence="1 2" key="1">
    <citation type="journal article" date="2018" name="Mol. Plant">
        <title>The genome of Artemisia annua provides insight into the evolution of Asteraceae family and artemisinin biosynthesis.</title>
        <authorList>
            <person name="Shen Q."/>
            <person name="Zhang L."/>
            <person name="Liao Z."/>
            <person name="Wang S."/>
            <person name="Yan T."/>
            <person name="Shi P."/>
            <person name="Liu M."/>
            <person name="Fu X."/>
            <person name="Pan Q."/>
            <person name="Wang Y."/>
            <person name="Lv Z."/>
            <person name="Lu X."/>
            <person name="Zhang F."/>
            <person name="Jiang W."/>
            <person name="Ma Y."/>
            <person name="Chen M."/>
            <person name="Hao X."/>
            <person name="Li L."/>
            <person name="Tang Y."/>
            <person name="Lv G."/>
            <person name="Zhou Y."/>
            <person name="Sun X."/>
            <person name="Brodelius P.E."/>
            <person name="Rose J.K.C."/>
            <person name="Tang K."/>
        </authorList>
    </citation>
    <scope>NUCLEOTIDE SEQUENCE [LARGE SCALE GENOMIC DNA]</scope>
    <source>
        <strain evidence="2">cv. Huhao1</strain>
        <tissue evidence="1">Leaf</tissue>
    </source>
</reference>
<dbReference type="AlphaFoldDB" id="A0A2U1K8R6"/>
<evidence type="ECO:0000313" key="1">
    <source>
        <dbReference type="EMBL" id="PWA13716.1"/>
    </source>
</evidence>
<dbReference type="OrthoDB" id="1725059at2759"/>
<gene>
    <name evidence="1" type="ORF">CTI12_AA631160</name>
</gene>
<dbReference type="EMBL" id="PKPP01034750">
    <property type="protein sequence ID" value="PWA13716.1"/>
    <property type="molecule type" value="Genomic_DNA"/>
</dbReference>
<sequence>MGSKSNLEFGLIPMRFNISGPKKVDLTDVGIVGGLSARTEEKDKGLPNSLYMGRVMGTGYDLASVNPLVTRLQ</sequence>